<dbReference type="OrthoDB" id="10038652at2759"/>
<proteinExistence type="predicted"/>
<organism evidence="4 11">
    <name type="scientific">Rotaria magnacalcarata</name>
    <dbReference type="NCBI Taxonomy" id="392030"/>
    <lineage>
        <taxon>Eukaryota</taxon>
        <taxon>Metazoa</taxon>
        <taxon>Spiralia</taxon>
        <taxon>Gnathifera</taxon>
        <taxon>Rotifera</taxon>
        <taxon>Eurotatoria</taxon>
        <taxon>Bdelloidea</taxon>
        <taxon>Philodinida</taxon>
        <taxon>Philodinidae</taxon>
        <taxon>Rotaria</taxon>
    </lineage>
</organism>
<dbReference type="Proteomes" id="UP000663824">
    <property type="component" value="Unassembled WGS sequence"/>
</dbReference>
<dbReference type="Proteomes" id="UP000663866">
    <property type="component" value="Unassembled WGS sequence"/>
</dbReference>
<dbReference type="GO" id="GO:0030620">
    <property type="term" value="F:U2 snRNA binding"/>
    <property type="evidence" value="ECO:0007669"/>
    <property type="project" value="TreeGrafter"/>
</dbReference>
<dbReference type="Proteomes" id="UP000681720">
    <property type="component" value="Unassembled WGS sequence"/>
</dbReference>
<dbReference type="Proteomes" id="UP000663856">
    <property type="component" value="Unassembled WGS sequence"/>
</dbReference>
<dbReference type="PANTHER" id="PTHR11140:SF0">
    <property type="entry name" value="PRE-MRNA-PROCESSING-SPLICING FACTOR 8"/>
    <property type="match status" value="1"/>
</dbReference>
<dbReference type="EMBL" id="CAJOBG010002488">
    <property type="protein sequence ID" value="CAF4010186.1"/>
    <property type="molecule type" value="Genomic_DNA"/>
</dbReference>
<dbReference type="InterPro" id="IPR027652">
    <property type="entry name" value="PRP8"/>
</dbReference>
<dbReference type="GO" id="GO:0071013">
    <property type="term" value="C:catalytic step 2 spliceosome"/>
    <property type="evidence" value="ECO:0007669"/>
    <property type="project" value="TreeGrafter"/>
</dbReference>
<dbReference type="EMBL" id="CAJOBI010003723">
    <property type="protein sequence ID" value="CAF3978771.1"/>
    <property type="molecule type" value="Genomic_DNA"/>
</dbReference>
<dbReference type="GO" id="GO:0017070">
    <property type="term" value="F:U6 snRNA binding"/>
    <property type="evidence" value="ECO:0007669"/>
    <property type="project" value="TreeGrafter"/>
</dbReference>
<evidence type="ECO:0000313" key="5">
    <source>
        <dbReference type="EMBL" id="CAF2273895.1"/>
    </source>
</evidence>
<gene>
    <name evidence="7" type="ORF">BYL167_LOCUS13390</name>
    <name evidence="1" type="ORF">CJN711_LOCUS19476</name>
    <name evidence="9" type="ORF">GIL414_LOCUS17683</name>
    <name evidence="2" type="ORF">KQP761_LOCUS19881</name>
    <name evidence="3" type="ORF">MBJ925_LOCUS7660</name>
    <name evidence="8" type="ORF">OVN521_LOCUS15572</name>
    <name evidence="6" type="ORF">SMN809_LOCUS10738</name>
    <name evidence="10" type="ORF">UXM345_LOCUS26453</name>
    <name evidence="4" type="ORF">WKI299_LOCUS13902</name>
    <name evidence="5" type="ORF">XDN619_LOCUS37347</name>
</gene>
<reference evidence="4" key="1">
    <citation type="submission" date="2021-02" db="EMBL/GenBank/DDBJ databases">
        <authorList>
            <person name="Nowell W R."/>
        </authorList>
    </citation>
    <scope>NUCLEOTIDE SEQUENCE</scope>
</reference>
<dbReference type="EMBL" id="CAJOBF010005407">
    <property type="protein sequence ID" value="CAF4174067.1"/>
    <property type="molecule type" value="Genomic_DNA"/>
</dbReference>
<dbReference type="GO" id="GO:0000244">
    <property type="term" value="P:spliceosomal tri-snRNP complex assembly"/>
    <property type="evidence" value="ECO:0007669"/>
    <property type="project" value="TreeGrafter"/>
</dbReference>
<dbReference type="Proteomes" id="UP000681967">
    <property type="component" value="Unassembled WGS sequence"/>
</dbReference>
<dbReference type="PANTHER" id="PTHR11140">
    <property type="entry name" value="PRE-MRNA SPLICING FACTOR PRP8"/>
    <property type="match status" value="1"/>
</dbReference>
<dbReference type="Proteomes" id="UP000663855">
    <property type="component" value="Unassembled WGS sequence"/>
</dbReference>
<dbReference type="EMBL" id="CAJNRG010019496">
    <property type="protein sequence ID" value="CAF2273895.1"/>
    <property type="molecule type" value="Genomic_DNA"/>
</dbReference>
<comment type="caution">
    <text evidence="4">The sequence shown here is derived from an EMBL/GenBank/DDBJ whole genome shotgun (WGS) entry which is preliminary data.</text>
</comment>
<dbReference type="EMBL" id="CAJNOV010009141">
    <property type="protein sequence ID" value="CAF1352106.1"/>
    <property type="molecule type" value="Genomic_DNA"/>
</dbReference>
<evidence type="ECO:0000313" key="11">
    <source>
        <dbReference type="Proteomes" id="UP000663856"/>
    </source>
</evidence>
<evidence type="ECO:0000313" key="1">
    <source>
        <dbReference type="EMBL" id="CAF1352106.1"/>
    </source>
</evidence>
<name>A0A816R4S7_9BILA</name>
<dbReference type="GO" id="GO:0097157">
    <property type="term" value="F:pre-mRNA intronic binding"/>
    <property type="evidence" value="ECO:0007669"/>
    <property type="project" value="TreeGrafter"/>
</dbReference>
<sequence>MDLCQLFDQELDALKVETVQKETIHGGKSYKMNSSSACEVFRGVAAHKARYFHLDILLFVAYQWNISKPSLLADSKDVIDNTTSKKYWLGVQLRRGDYASHDVERYARAKFLIQQIRCRLIHRQQAL</sequence>
<dbReference type="EMBL" id="CAJNOW010010251">
    <property type="protein sequence ID" value="CAF1578139.1"/>
    <property type="molecule type" value="Genomic_DNA"/>
</dbReference>
<evidence type="ECO:0000313" key="4">
    <source>
        <dbReference type="EMBL" id="CAF2069551.1"/>
    </source>
</evidence>
<evidence type="ECO:0000313" key="12">
    <source>
        <dbReference type="Proteomes" id="UP000663866"/>
    </source>
</evidence>
<keyword evidence="12" id="KW-1185">Reference proteome</keyword>
<dbReference type="Proteomes" id="UP000663887">
    <property type="component" value="Unassembled WGS sequence"/>
</dbReference>
<evidence type="ECO:0000313" key="6">
    <source>
        <dbReference type="EMBL" id="CAF3978771.1"/>
    </source>
</evidence>
<evidence type="ECO:0000313" key="8">
    <source>
        <dbReference type="EMBL" id="CAF4010186.1"/>
    </source>
</evidence>
<dbReference type="EMBL" id="CAJNRE010002694">
    <property type="protein sequence ID" value="CAF1988686.1"/>
    <property type="molecule type" value="Genomic_DNA"/>
</dbReference>
<evidence type="ECO:0000313" key="2">
    <source>
        <dbReference type="EMBL" id="CAF1578139.1"/>
    </source>
</evidence>
<dbReference type="GO" id="GO:0005682">
    <property type="term" value="C:U5 snRNP"/>
    <property type="evidence" value="ECO:0007669"/>
    <property type="project" value="TreeGrafter"/>
</dbReference>
<evidence type="ECO:0000313" key="10">
    <source>
        <dbReference type="EMBL" id="CAF4174067.1"/>
    </source>
</evidence>
<protein>
    <submittedName>
        <fullName evidence="4">Uncharacterized protein</fullName>
    </submittedName>
</protein>
<dbReference type="Proteomes" id="UP000676336">
    <property type="component" value="Unassembled WGS sequence"/>
</dbReference>
<dbReference type="Gene3D" id="3.90.1570.40">
    <property type="match status" value="1"/>
</dbReference>
<dbReference type="EMBL" id="CAJOBH010004587">
    <property type="protein sequence ID" value="CAF3995443.1"/>
    <property type="molecule type" value="Genomic_DNA"/>
</dbReference>
<dbReference type="Proteomes" id="UP000663842">
    <property type="component" value="Unassembled WGS sequence"/>
</dbReference>
<dbReference type="EMBL" id="CAJNRF010005284">
    <property type="protein sequence ID" value="CAF2069551.1"/>
    <property type="molecule type" value="Genomic_DNA"/>
</dbReference>
<evidence type="ECO:0000313" key="3">
    <source>
        <dbReference type="EMBL" id="CAF1988686.1"/>
    </source>
</evidence>
<evidence type="ECO:0000313" key="7">
    <source>
        <dbReference type="EMBL" id="CAF3995443.1"/>
    </source>
</evidence>
<dbReference type="AlphaFoldDB" id="A0A816R4S7"/>
<evidence type="ECO:0000313" key="9">
    <source>
        <dbReference type="EMBL" id="CAF4113358.1"/>
    </source>
</evidence>
<dbReference type="EMBL" id="CAJOBJ010008480">
    <property type="protein sequence ID" value="CAF4113358.1"/>
    <property type="molecule type" value="Genomic_DNA"/>
</dbReference>
<dbReference type="GO" id="GO:0030623">
    <property type="term" value="F:U5 snRNA binding"/>
    <property type="evidence" value="ECO:0007669"/>
    <property type="project" value="TreeGrafter"/>
</dbReference>
<dbReference type="GO" id="GO:0030619">
    <property type="term" value="F:U1 snRNA binding"/>
    <property type="evidence" value="ECO:0007669"/>
    <property type="project" value="TreeGrafter"/>
</dbReference>
<dbReference type="Proteomes" id="UP000663834">
    <property type="component" value="Unassembled WGS sequence"/>
</dbReference>
<accession>A0A816R4S7</accession>